<comment type="caution">
    <text evidence="1">The sequence shown here is derived from an EMBL/GenBank/DDBJ whole genome shotgun (WGS) entry which is preliminary data.</text>
</comment>
<keyword evidence="2" id="KW-1185">Reference proteome</keyword>
<reference evidence="1 2" key="1">
    <citation type="journal article" date="2024" name="Plant Biotechnol. J.">
        <title>Genome and CRISPR/Cas9 system of a widespread forest tree (Populus alba) in the world.</title>
        <authorList>
            <person name="Liu Y.J."/>
            <person name="Jiang P.F."/>
            <person name="Han X.M."/>
            <person name="Li X.Y."/>
            <person name="Wang H.M."/>
            <person name="Wang Y.J."/>
            <person name="Wang X.X."/>
            <person name="Zeng Q.Y."/>
        </authorList>
    </citation>
    <scope>NUCLEOTIDE SEQUENCE [LARGE SCALE GENOMIC DNA]</scope>
    <source>
        <strain evidence="2">cv. PAL-ZL1</strain>
    </source>
</reference>
<organism evidence="1 2">
    <name type="scientific">Populus alba</name>
    <name type="common">White poplar</name>
    <dbReference type="NCBI Taxonomy" id="43335"/>
    <lineage>
        <taxon>Eukaryota</taxon>
        <taxon>Viridiplantae</taxon>
        <taxon>Streptophyta</taxon>
        <taxon>Embryophyta</taxon>
        <taxon>Tracheophyta</taxon>
        <taxon>Spermatophyta</taxon>
        <taxon>Magnoliopsida</taxon>
        <taxon>eudicotyledons</taxon>
        <taxon>Gunneridae</taxon>
        <taxon>Pentapetalae</taxon>
        <taxon>rosids</taxon>
        <taxon>fabids</taxon>
        <taxon>Malpighiales</taxon>
        <taxon>Salicaceae</taxon>
        <taxon>Saliceae</taxon>
        <taxon>Populus</taxon>
    </lineage>
</organism>
<protein>
    <submittedName>
        <fullName evidence="1">Uncharacterized protein</fullName>
    </submittedName>
</protein>
<accession>A0ACC4B6P2</accession>
<dbReference type="EMBL" id="RCHU02000013">
    <property type="protein sequence ID" value="KAL3574235.1"/>
    <property type="molecule type" value="Genomic_DNA"/>
</dbReference>
<sequence length="67" mass="7698">MSNRKEVKSSSDDKFFAFEWVMSSDIKSIGDKIFCYVENISRGREGGPEDKEENWGSLIRAAVHVPW</sequence>
<name>A0ACC4B6P2_POPAL</name>
<evidence type="ECO:0000313" key="1">
    <source>
        <dbReference type="EMBL" id="KAL3574235.1"/>
    </source>
</evidence>
<evidence type="ECO:0000313" key="2">
    <source>
        <dbReference type="Proteomes" id="UP000309997"/>
    </source>
</evidence>
<proteinExistence type="predicted"/>
<gene>
    <name evidence="1" type="ORF">D5086_024848</name>
</gene>
<dbReference type="Proteomes" id="UP000309997">
    <property type="component" value="Unassembled WGS sequence"/>
</dbReference>